<sequence>MVRKEHKSDEFSAQRRHSAATWMATSLLMALTGCSSPDVGATTQSKSRTSKTSTDCSRAGTNTDREACLLALSKNDCQASGPACVALQQSHAIDERMTATEKQIISKARTRYSSYTSDDPAYLDDLEKNFVASANAWRSYRDSYCQAEPMVQGMSRSELEDLSAACKASITRSRVQQLEQLAKSIP</sequence>
<gene>
    <name evidence="3" type="ORF">VB146_01820</name>
</gene>
<dbReference type="PROSITE" id="PS51257">
    <property type="entry name" value="PROKAR_LIPOPROTEIN"/>
    <property type="match status" value="1"/>
</dbReference>
<proteinExistence type="predicted"/>
<keyword evidence="4" id="KW-1185">Reference proteome</keyword>
<evidence type="ECO:0000313" key="4">
    <source>
        <dbReference type="Proteomes" id="UP001303614"/>
    </source>
</evidence>
<feature type="compositionally biased region" description="Low complexity" evidence="1">
    <location>
        <begin position="42"/>
        <end position="58"/>
    </location>
</feature>
<name>A0ABU5PSP8_9XANT</name>
<dbReference type="InterPro" id="IPR009739">
    <property type="entry name" value="LprI-like_N"/>
</dbReference>
<dbReference type="Proteomes" id="UP001303614">
    <property type="component" value="Unassembled WGS sequence"/>
</dbReference>
<reference evidence="3 4" key="1">
    <citation type="submission" date="2023-12" db="EMBL/GenBank/DDBJ databases">
        <title>Genome sequencing of Xanthomonas floridensis.</title>
        <authorList>
            <person name="Greer S."/>
            <person name="Harrison J."/>
            <person name="Grant M."/>
            <person name="Vicente J."/>
            <person name="Studholme D."/>
        </authorList>
    </citation>
    <scope>NUCLEOTIDE SEQUENCE [LARGE SCALE GENOMIC DNA]</scope>
    <source>
        <strain evidence="3 4">WHRI 8848</strain>
    </source>
</reference>
<dbReference type="EMBL" id="JAYFSO010000001">
    <property type="protein sequence ID" value="MEA5122624.1"/>
    <property type="molecule type" value="Genomic_DNA"/>
</dbReference>
<dbReference type="Gene3D" id="1.20.1270.180">
    <property type="match status" value="1"/>
</dbReference>
<dbReference type="RefSeq" id="WP_082861804.1">
    <property type="nucleotide sequence ID" value="NZ_JAYFSN010000051.1"/>
</dbReference>
<evidence type="ECO:0000313" key="3">
    <source>
        <dbReference type="EMBL" id="MEA5122624.1"/>
    </source>
</evidence>
<protein>
    <submittedName>
        <fullName evidence="3">Lysozyme inhibitor LprI family protein</fullName>
    </submittedName>
</protein>
<dbReference type="Pfam" id="PF07007">
    <property type="entry name" value="LprI"/>
    <property type="match status" value="1"/>
</dbReference>
<feature type="domain" description="Lysozyme inhibitor LprI-like N-terminal" evidence="2">
    <location>
        <begin position="86"/>
        <end position="178"/>
    </location>
</feature>
<comment type="caution">
    <text evidence="3">The sequence shown here is derived from an EMBL/GenBank/DDBJ whole genome shotgun (WGS) entry which is preliminary data.</text>
</comment>
<accession>A0ABU5PSP8</accession>
<evidence type="ECO:0000256" key="1">
    <source>
        <dbReference type="SAM" id="MobiDB-lite"/>
    </source>
</evidence>
<evidence type="ECO:0000259" key="2">
    <source>
        <dbReference type="Pfam" id="PF07007"/>
    </source>
</evidence>
<organism evidence="3 4">
    <name type="scientific">Xanthomonas floridensis</name>
    <dbReference type="NCBI Taxonomy" id="1843580"/>
    <lineage>
        <taxon>Bacteria</taxon>
        <taxon>Pseudomonadati</taxon>
        <taxon>Pseudomonadota</taxon>
        <taxon>Gammaproteobacteria</taxon>
        <taxon>Lysobacterales</taxon>
        <taxon>Lysobacteraceae</taxon>
        <taxon>Xanthomonas</taxon>
    </lineage>
</organism>
<feature type="region of interest" description="Disordered" evidence="1">
    <location>
        <begin position="35"/>
        <end position="60"/>
    </location>
</feature>